<feature type="chain" id="PRO_5045747703" evidence="1">
    <location>
        <begin position="18"/>
        <end position="353"/>
    </location>
</feature>
<proteinExistence type="predicted"/>
<dbReference type="Proteomes" id="UP001189429">
    <property type="component" value="Unassembled WGS sequence"/>
</dbReference>
<feature type="signal peptide" evidence="1">
    <location>
        <begin position="1"/>
        <end position="17"/>
    </location>
</feature>
<name>A0ABN9VWL2_9DINO</name>
<sequence length="353" mass="38786">MNVALMALLMSFGTLRGRHVQRSGIIGLTGCSIWGLCSLGKARCGGQRRSFKWRAPRYGLTGVDYGGEITKRFECLRTENGKPSGFLFTSSSTRSRLRTPITVSTFNQAISAIVSMGGSPVKLSGTISSYSFRRWLPTWADLRKLPMEERQALGNWREAPSAATGRDAAAAAFSASMGLRYSGRKDDSAELVKLEQIFALRLAIAAFDSSAPVTWSSLRGALPDRALVEARVAKVWQESGELILTALGRALNAAPRRVQVVRTDPWWRTPSQTSCVCRLWVLRPGPDFARLPPPLPHLVPPRERHGEDPPPPASCSVSGPPLLRVKDCVFFFDWSPIIASRRKPIRALIILSS</sequence>
<reference evidence="2" key="1">
    <citation type="submission" date="2023-10" db="EMBL/GenBank/DDBJ databases">
        <authorList>
            <person name="Chen Y."/>
            <person name="Shah S."/>
            <person name="Dougan E. K."/>
            <person name="Thang M."/>
            <person name="Chan C."/>
        </authorList>
    </citation>
    <scope>NUCLEOTIDE SEQUENCE [LARGE SCALE GENOMIC DNA]</scope>
</reference>
<dbReference type="EMBL" id="CAUYUJ010017749">
    <property type="protein sequence ID" value="CAK0877553.1"/>
    <property type="molecule type" value="Genomic_DNA"/>
</dbReference>
<keyword evidence="1" id="KW-0732">Signal</keyword>
<accession>A0ABN9VWL2</accession>
<evidence type="ECO:0000313" key="3">
    <source>
        <dbReference type="Proteomes" id="UP001189429"/>
    </source>
</evidence>
<evidence type="ECO:0000256" key="1">
    <source>
        <dbReference type="SAM" id="SignalP"/>
    </source>
</evidence>
<protein>
    <submittedName>
        <fullName evidence="2">Uncharacterized protein</fullName>
    </submittedName>
</protein>
<comment type="caution">
    <text evidence="2">The sequence shown here is derived from an EMBL/GenBank/DDBJ whole genome shotgun (WGS) entry which is preliminary data.</text>
</comment>
<gene>
    <name evidence="2" type="ORF">PCOR1329_LOCUS61587</name>
</gene>
<evidence type="ECO:0000313" key="2">
    <source>
        <dbReference type="EMBL" id="CAK0877553.1"/>
    </source>
</evidence>
<keyword evidence="3" id="KW-1185">Reference proteome</keyword>
<organism evidence="2 3">
    <name type="scientific">Prorocentrum cordatum</name>
    <dbReference type="NCBI Taxonomy" id="2364126"/>
    <lineage>
        <taxon>Eukaryota</taxon>
        <taxon>Sar</taxon>
        <taxon>Alveolata</taxon>
        <taxon>Dinophyceae</taxon>
        <taxon>Prorocentrales</taxon>
        <taxon>Prorocentraceae</taxon>
        <taxon>Prorocentrum</taxon>
    </lineage>
</organism>